<accession>A0ABS3Q6U2</accession>
<evidence type="ECO:0000313" key="16">
    <source>
        <dbReference type="Proteomes" id="UP000664835"/>
    </source>
</evidence>
<dbReference type="InterPro" id="IPR001270">
    <property type="entry name" value="ClpA/B"/>
</dbReference>
<dbReference type="SUPFAM" id="SSF48019">
    <property type="entry name" value="post-AAA+ oligomerization domain-like"/>
    <property type="match status" value="1"/>
</dbReference>
<dbReference type="PANTHER" id="PTHR11669">
    <property type="entry name" value="REPLICATION FACTOR C / DNA POLYMERASE III GAMMA-TAU SUBUNIT"/>
    <property type="match status" value="1"/>
</dbReference>
<feature type="coiled-coil region" evidence="12">
    <location>
        <begin position="694"/>
        <end position="721"/>
    </location>
</feature>
<dbReference type="SMART" id="SM00382">
    <property type="entry name" value="AAA"/>
    <property type="match status" value="1"/>
</dbReference>
<dbReference type="InterPro" id="IPR038249">
    <property type="entry name" value="PolIII_tau_V_sf"/>
</dbReference>
<evidence type="ECO:0000259" key="14">
    <source>
        <dbReference type="SMART" id="SM00382"/>
    </source>
</evidence>
<dbReference type="Pfam" id="PF13177">
    <property type="entry name" value="DNA_pol3_delta2"/>
    <property type="match status" value="1"/>
</dbReference>
<dbReference type="CDD" id="cd00009">
    <property type="entry name" value="AAA"/>
    <property type="match status" value="1"/>
</dbReference>
<keyword evidence="12" id="KW-0175">Coiled coil</keyword>
<evidence type="ECO:0000256" key="3">
    <source>
        <dbReference type="ARBA" id="ARBA00022679"/>
    </source>
</evidence>
<evidence type="ECO:0000256" key="6">
    <source>
        <dbReference type="ARBA" id="ARBA00022723"/>
    </source>
</evidence>
<dbReference type="InterPro" id="IPR003593">
    <property type="entry name" value="AAA+_ATPase"/>
</dbReference>
<feature type="region of interest" description="Disordered" evidence="13">
    <location>
        <begin position="482"/>
        <end position="510"/>
    </location>
</feature>
<evidence type="ECO:0000256" key="9">
    <source>
        <dbReference type="ARBA" id="ARBA00022840"/>
    </source>
</evidence>
<dbReference type="InterPro" id="IPR008921">
    <property type="entry name" value="DNA_pol3_clamp-load_cplx_C"/>
</dbReference>
<dbReference type="EMBL" id="JAGETV010000015">
    <property type="protein sequence ID" value="MBO1927669.1"/>
    <property type="molecule type" value="Genomic_DNA"/>
</dbReference>
<evidence type="ECO:0000256" key="7">
    <source>
        <dbReference type="ARBA" id="ARBA00022741"/>
    </source>
</evidence>
<dbReference type="CDD" id="cd18137">
    <property type="entry name" value="HLD_clamp_pol_III_gamma_tau"/>
    <property type="match status" value="1"/>
</dbReference>
<dbReference type="Pfam" id="PF22608">
    <property type="entry name" value="DNAX_ATPase_lid"/>
    <property type="match status" value="1"/>
</dbReference>
<gene>
    <name evidence="15" type="primary">dnaX</name>
    <name evidence="15" type="ORF">J3998_08775</name>
</gene>
<dbReference type="PRINTS" id="PR00300">
    <property type="entry name" value="CLPPROTEASEA"/>
</dbReference>
<dbReference type="InterPro" id="IPR045085">
    <property type="entry name" value="HLD_clamp_pol_III_gamma_tau"/>
</dbReference>
<dbReference type="GO" id="GO:0003887">
    <property type="term" value="F:DNA-directed DNA polymerase activity"/>
    <property type="evidence" value="ECO:0007669"/>
    <property type="project" value="UniProtKB-EC"/>
</dbReference>
<evidence type="ECO:0000256" key="10">
    <source>
        <dbReference type="ARBA" id="ARBA00022932"/>
    </source>
</evidence>
<dbReference type="Gene3D" id="3.30.300.150">
    <property type="entry name" value="DNA polymerase III, tau subunit, domain V"/>
    <property type="match status" value="1"/>
</dbReference>
<dbReference type="RefSeq" id="WP_208150216.1">
    <property type="nucleotide sequence ID" value="NZ_JAGETV010000015.1"/>
</dbReference>
<evidence type="ECO:0000256" key="5">
    <source>
        <dbReference type="ARBA" id="ARBA00022705"/>
    </source>
</evidence>
<dbReference type="Gene3D" id="3.40.50.300">
    <property type="entry name" value="P-loop containing nucleotide triphosphate hydrolases"/>
    <property type="match status" value="1"/>
</dbReference>
<comment type="catalytic activity">
    <reaction evidence="11">
        <text>DNA(n) + a 2'-deoxyribonucleoside 5'-triphosphate = DNA(n+1) + diphosphate</text>
        <dbReference type="Rhea" id="RHEA:22508"/>
        <dbReference type="Rhea" id="RHEA-COMP:17339"/>
        <dbReference type="Rhea" id="RHEA-COMP:17340"/>
        <dbReference type="ChEBI" id="CHEBI:33019"/>
        <dbReference type="ChEBI" id="CHEBI:61560"/>
        <dbReference type="ChEBI" id="CHEBI:173112"/>
        <dbReference type="EC" id="2.7.7.7"/>
    </reaction>
</comment>
<evidence type="ECO:0000313" key="15">
    <source>
        <dbReference type="EMBL" id="MBO1927669.1"/>
    </source>
</evidence>
<protein>
    <recommendedName>
        <fullName evidence="2">DNA-directed DNA polymerase</fullName>
        <ecNumber evidence="2">2.7.7.7</ecNumber>
    </recommendedName>
</protein>
<evidence type="ECO:0000256" key="12">
    <source>
        <dbReference type="SAM" id="Coils"/>
    </source>
</evidence>
<proteinExistence type="inferred from homology"/>
<evidence type="ECO:0000256" key="13">
    <source>
        <dbReference type="SAM" id="MobiDB-lite"/>
    </source>
</evidence>
<feature type="compositionally biased region" description="Polar residues" evidence="13">
    <location>
        <begin position="497"/>
        <end position="510"/>
    </location>
</feature>
<comment type="similarity">
    <text evidence="1">Belongs to the DnaX/STICHEL family.</text>
</comment>
<keyword evidence="5" id="KW-0235">DNA replication</keyword>
<dbReference type="NCBIfam" id="NF005942">
    <property type="entry name" value="PRK07994.1"/>
    <property type="match status" value="1"/>
</dbReference>
<evidence type="ECO:0000256" key="2">
    <source>
        <dbReference type="ARBA" id="ARBA00012417"/>
    </source>
</evidence>
<keyword evidence="3 15" id="KW-0808">Transferase</keyword>
<keyword evidence="7" id="KW-0547">Nucleotide-binding</keyword>
<dbReference type="InterPro" id="IPR027417">
    <property type="entry name" value="P-loop_NTPase"/>
</dbReference>
<feature type="domain" description="AAA+ ATPase" evidence="14">
    <location>
        <begin position="37"/>
        <end position="177"/>
    </location>
</feature>
<dbReference type="Gene3D" id="1.10.8.60">
    <property type="match status" value="1"/>
</dbReference>
<sequence length="827" mass="91295">MSYSVLARKWRPKNFAELVGQQHVMQALANALDQQRLHHAYLFTGTRGVGKTTIARIFAKALNCETGVTSKPCGQCQACRSIDEGRFIDLIEVDAASKTKVDDTREILENVQFAPTQGRYKVYLIDEVHMLSKSSFNALLKTLEEPPEHVKFLLATTDPHKLLNTVLSRCLQFNLMRLTQIQIQNHLQNILQQEQIPFEESALALIAKSADGSARDALSLLDQAIAYGAGKIEFVPVQTMLGLVDQQYVLRILQALAEDSPQLIKEVMQDLSLMGVDYDALLASLSETLHEISYFQMFGESVNLDSLPVDIVQALAQALSAERVQTLYQISLLTKQDMQLAPDNRIGFEMGLMRMLAFDPSRTVASVESQEVDNVSVTEVNAAMKPSQALAALRDGLNSIQDNHPPEQAVSTAINQSSSAVVQQQTTTPQPEISTNMSATNAIAPNVAQQDFGLASGEVAPEQSMLDSMDPQAAIAQMGSARNLVGKEVTPRKPSYPQESDTAATEPQQSIAEPKAGSLMDQMLAGFDNLGKLDAPEKAEETSVSQPKPTKDLDSSLRAQLAKMGGEQVTTGHSQTIQQPEPQIINPSERVVNEAPTLNNQTRVDAPPALDDVPPWLMDEPAQPSQNEYAHSFNDSIESVPAPETNIEHLAPVEQSYSDPAVDQPVQQAMLQQSEKAEQRTSVEWQMPTSVQLSEDAMVKMKQWRELIQQLELKAMVLEIARQAVLIDYNRQALIIAVDPEQNFSHQQNALQLFTEQVQNRLGVVLEFASAQQFDRSQLTPQQQDQVLAQERQQQAEVSIATDPIVQNFMSTLNMQVLPNSTKPLMS</sequence>
<evidence type="ECO:0000256" key="1">
    <source>
        <dbReference type="ARBA" id="ARBA00006360"/>
    </source>
</evidence>
<reference evidence="15 16" key="1">
    <citation type="submission" date="2021-03" db="EMBL/GenBank/DDBJ databases">
        <title>Thiomicrorhabdus sp.nov.,novel sulfur-oxidizing bacteria isolated from coastal sediment.</title>
        <authorList>
            <person name="Liu X."/>
        </authorList>
    </citation>
    <scope>NUCLEOTIDE SEQUENCE [LARGE SCALE GENOMIC DNA]</scope>
    <source>
        <strain evidence="15 16">6S2-11</strain>
    </source>
</reference>
<evidence type="ECO:0000256" key="8">
    <source>
        <dbReference type="ARBA" id="ARBA00022833"/>
    </source>
</evidence>
<keyword evidence="10" id="KW-0239">DNA-directed DNA polymerase</keyword>
<keyword evidence="8" id="KW-0862">Zinc</keyword>
<evidence type="ECO:0000256" key="11">
    <source>
        <dbReference type="ARBA" id="ARBA00049244"/>
    </source>
</evidence>
<dbReference type="NCBIfam" id="NF004046">
    <property type="entry name" value="PRK05563.1"/>
    <property type="match status" value="1"/>
</dbReference>
<comment type="caution">
    <text evidence="15">The sequence shown here is derived from an EMBL/GenBank/DDBJ whole genome shotgun (WGS) entry which is preliminary data.</text>
</comment>
<dbReference type="SUPFAM" id="SSF52540">
    <property type="entry name" value="P-loop containing nucleoside triphosphate hydrolases"/>
    <property type="match status" value="1"/>
</dbReference>
<keyword evidence="16" id="KW-1185">Reference proteome</keyword>
<keyword evidence="6" id="KW-0479">Metal-binding</keyword>
<keyword evidence="9" id="KW-0067">ATP-binding</keyword>
<name>A0ABS3Q6U2_9GAMM</name>
<dbReference type="NCBIfam" id="TIGR02397">
    <property type="entry name" value="dnaX_nterm"/>
    <property type="match status" value="1"/>
</dbReference>
<organism evidence="15 16">
    <name type="scientific">Thiomicrorhabdus marina</name>
    <dbReference type="NCBI Taxonomy" id="2818442"/>
    <lineage>
        <taxon>Bacteria</taxon>
        <taxon>Pseudomonadati</taxon>
        <taxon>Pseudomonadota</taxon>
        <taxon>Gammaproteobacteria</taxon>
        <taxon>Thiotrichales</taxon>
        <taxon>Piscirickettsiaceae</taxon>
        <taxon>Thiomicrorhabdus</taxon>
    </lineage>
</organism>
<dbReference type="InterPro" id="IPR050238">
    <property type="entry name" value="DNA_Rep/Repair_Clamp_Loader"/>
</dbReference>
<keyword evidence="4 15" id="KW-0548">Nucleotidyltransferase</keyword>
<dbReference type="InterPro" id="IPR012763">
    <property type="entry name" value="DNA_pol_III_sug/sutau_N"/>
</dbReference>
<dbReference type="EC" id="2.7.7.7" evidence="2"/>
<evidence type="ECO:0000256" key="4">
    <source>
        <dbReference type="ARBA" id="ARBA00022695"/>
    </source>
</evidence>
<dbReference type="Proteomes" id="UP000664835">
    <property type="component" value="Unassembled WGS sequence"/>
</dbReference>
<dbReference type="InterPro" id="IPR022754">
    <property type="entry name" value="DNA_pol_III_gamma-3"/>
</dbReference>
<dbReference type="PANTHER" id="PTHR11669:SF0">
    <property type="entry name" value="PROTEIN STICHEL-LIKE 2"/>
    <property type="match status" value="1"/>
</dbReference>
<dbReference type="Gene3D" id="1.20.272.10">
    <property type="match status" value="1"/>
</dbReference>
<dbReference type="Pfam" id="PF12169">
    <property type="entry name" value="DNA_pol3_gamma3"/>
    <property type="match status" value="1"/>
</dbReference>